<proteinExistence type="predicted"/>
<keyword evidence="3" id="KW-1185">Reference proteome</keyword>
<dbReference type="GO" id="GO:0014850">
    <property type="term" value="P:response to muscle activity"/>
    <property type="evidence" value="ECO:0007669"/>
    <property type="project" value="TreeGrafter"/>
</dbReference>
<comment type="caution">
    <text evidence="2">The sequence shown here is derived from an EMBL/GenBank/DDBJ whole genome shotgun (WGS) entry which is preliminary data.</text>
</comment>
<evidence type="ECO:0008006" key="4">
    <source>
        <dbReference type="Google" id="ProtNLM"/>
    </source>
</evidence>
<protein>
    <recommendedName>
        <fullName evidence="4">PGC-1 and ERR-induced regulator in muscle protein 1</fullName>
    </recommendedName>
</protein>
<feature type="compositionally biased region" description="Polar residues" evidence="1">
    <location>
        <begin position="340"/>
        <end position="351"/>
    </location>
</feature>
<evidence type="ECO:0000313" key="3">
    <source>
        <dbReference type="Proteomes" id="UP001356427"/>
    </source>
</evidence>
<feature type="compositionally biased region" description="Polar residues" evidence="1">
    <location>
        <begin position="135"/>
        <end position="145"/>
    </location>
</feature>
<dbReference type="EMBL" id="JAGTTL010000019">
    <property type="protein sequence ID" value="KAK6307988.1"/>
    <property type="molecule type" value="Genomic_DNA"/>
</dbReference>
<dbReference type="GO" id="GO:0005737">
    <property type="term" value="C:cytoplasm"/>
    <property type="evidence" value="ECO:0007669"/>
    <property type="project" value="TreeGrafter"/>
</dbReference>
<feature type="region of interest" description="Disordered" evidence="1">
    <location>
        <begin position="135"/>
        <end position="221"/>
    </location>
</feature>
<feature type="region of interest" description="Disordered" evidence="1">
    <location>
        <begin position="588"/>
        <end position="620"/>
    </location>
</feature>
<feature type="region of interest" description="Disordered" evidence="1">
    <location>
        <begin position="496"/>
        <end position="525"/>
    </location>
</feature>
<organism evidence="2 3">
    <name type="scientific">Coregonus suidteri</name>
    <dbReference type="NCBI Taxonomy" id="861788"/>
    <lineage>
        <taxon>Eukaryota</taxon>
        <taxon>Metazoa</taxon>
        <taxon>Chordata</taxon>
        <taxon>Craniata</taxon>
        <taxon>Vertebrata</taxon>
        <taxon>Euteleostomi</taxon>
        <taxon>Actinopterygii</taxon>
        <taxon>Neopterygii</taxon>
        <taxon>Teleostei</taxon>
        <taxon>Protacanthopterygii</taxon>
        <taxon>Salmoniformes</taxon>
        <taxon>Salmonidae</taxon>
        <taxon>Coregoninae</taxon>
        <taxon>Coregonus</taxon>
    </lineage>
</organism>
<feature type="region of interest" description="Disordered" evidence="1">
    <location>
        <begin position="993"/>
        <end position="1017"/>
    </location>
</feature>
<feature type="compositionally biased region" description="Basic and acidic residues" evidence="1">
    <location>
        <begin position="298"/>
        <end position="311"/>
    </location>
</feature>
<dbReference type="InterPro" id="IPR043442">
    <property type="entry name" value="Perm1"/>
</dbReference>
<evidence type="ECO:0000313" key="2">
    <source>
        <dbReference type="EMBL" id="KAK6307988.1"/>
    </source>
</evidence>
<gene>
    <name evidence="2" type="ORF">J4Q44_G00212590</name>
</gene>
<dbReference type="PANTHER" id="PTHR47282">
    <property type="entry name" value="PGC-1 AND ERR-INDUCED REGULATOR IN MUSCLE PROTEIN 1"/>
    <property type="match status" value="1"/>
</dbReference>
<dbReference type="GO" id="GO:0006355">
    <property type="term" value="P:regulation of DNA-templated transcription"/>
    <property type="evidence" value="ECO:0007669"/>
    <property type="project" value="InterPro"/>
</dbReference>
<dbReference type="GO" id="GO:0005634">
    <property type="term" value="C:nucleus"/>
    <property type="evidence" value="ECO:0007669"/>
    <property type="project" value="TreeGrafter"/>
</dbReference>
<evidence type="ECO:0000256" key="1">
    <source>
        <dbReference type="SAM" id="MobiDB-lite"/>
    </source>
</evidence>
<sequence>MDDYEHSVHVSERDWDSFFQECEECDLFPPALAGLDSSISDSSMSDIDDAGGSTFLDRRLLADLKSDAWEAVFPMDGPPDCEGSPVEHYLSKYGVGSLENVLSCSEDEDLHLESVNRFFERLKSLPEAEQLIEHSQATVGKSSKVAQGEVCGDGPRANDGALPINNPELNSLSASSKAATGMETTEPDNANTTDRSDSKMAPELPVNDASEGKTDKSTNPNVELAIREEDWLLVPANEAGRQKREGQSRDLFKEILEMTADSLNTPASGKVLNSELAVCKSVGDESHGDIMLDKPLLKKSSDSCLNPDRDSSTNLEVMPYDKSTEGKYLAVTPPKKDPEQQSVRSPDQSPPFTIKKKRRRKKTVSIEPMEAGHGYKRQFFANNSDSGKERYVRGIEMDAHVRLSRDYTAVYVNEAGCEHIKSSAHQTHSSQCPPTHSEILQGRARNNVPPGPTAVEHDEVSLNLPTPPLRDRQSQTLTEKNELRLVKSEPLGTEAKCKQAKSSLPINSEGTDRSRSAPCRAVDSGLSTPNYDGNVAANLQPSSALQLQPSTEFKECPVSMSTCASSESPPVTEEGKFGSDNIAKYRRESGPLQLQEVNGKTQNRDTSSEDLNTPESTEHNTALRNNTSFTSKVSSGLIISSTLQLPAHENIVLKMHQELKNGLIPTLDKTMASEVVSTNTTLKPTKTPLPGKINSFNEPCCSKSDDVISQTTYGNQTVKSTIILDATTERPVLAMPLFTVSCYSVIPKSAMNSNQADEINDTHISNNVTVKYPDSSAPENVPLTQSNISLNGLSNSPDLQMEGSQIVGFQSNKTSMVALPDKRNTVIDLPVTLFESSDAPDIKTRFNGQEAKLSIGKATSEREREMSEHDSQDMSQDTPELKVDIEVKTEDTVTTAKTAECDGIKKAPDETRPVYAISAFWNEMEKLTINDILRLRMVSNAQQSSVLPQPPESEAADTSDAADSGYFTHLEDYKPHRSSGDMSTISDFDKEFSQHQNADNPSTDPITSDESPNSIGILWESEPDSVSVGAGIYPENVAMPSSASDIPLPIFSGSARQYLRKIRKNVSVQNLLALEVEPLCQVLKGRALPAVISEEGEPEMESCNDGHLVRQHSGMDSLPPASFSEDVSTESNQISFSEIIQYIFGGNKSEPSPSETDNMAAYYVNSDSVPEYEHFYSEFDAGSFFYPVREASGHNKDEQVPIFSCGRSANKNLQFPEAYDHFFSSDSSVDSDEDDNQDRSPIRVITRFNHKPSETQGVIVAPDIYEDFFTDEGLSENFFWKNYFSLRKVSFTGSTSQSQRSHSWSLVSVDEIKSSFRRTIRPINALGIQDKPFPDQLLYNLEGRIFRQLAEQKRRYPDLQMAAANPRLDASLVPLRQSDMCLVCIAFASWVLKSANPQAGDAWKAVLLANISALSAIRYLRRRGREEATGEKPLRQAPSI</sequence>
<feature type="region of interest" description="Disordered" evidence="1">
    <location>
        <begin position="856"/>
        <end position="878"/>
    </location>
</feature>
<feature type="compositionally biased region" description="Basic residues" evidence="1">
    <location>
        <begin position="354"/>
        <end position="363"/>
    </location>
</feature>
<feature type="compositionally biased region" description="Basic and acidic residues" evidence="1">
    <location>
        <begin position="859"/>
        <end position="872"/>
    </location>
</feature>
<feature type="compositionally biased region" description="Polar residues" evidence="1">
    <location>
        <begin position="994"/>
        <end position="1014"/>
    </location>
</feature>
<feature type="compositionally biased region" description="Polar residues" evidence="1">
    <location>
        <begin position="167"/>
        <end position="178"/>
    </location>
</feature>
<accession>A0AAN8LD97</accession>
<dbReference type="Proteomes" id="UP001356427">
    <property type="component" value="Unassembled WGS sequence"/>
</dbReference>
<feature type="compositionally biased region" description="Polar residues" evidence="1">
    <location>
        <begin position="500"/>
        <end position="509"/>
    </location>
</feature>
<dbReference type="PANTHER" id="PTHR47282:SF1">
    <property type="entry name" value="PGC-1 AND ERR-INDUCED REGULATOR IN MUSCLE PROTEIN 1"/>
    <property type="match status" value="1"/>
</dbReference>
<reference evidence="2 3" key="1">
    <citation type="submission" date="2021-04" db="EMBL/GenBank/DDBJ databases">
        <authorList>
            <person name="De Guttry C."/>
            <person name="Zahm M."/>
            <person name="Klopp C."/>
            <person name="Cabau C."/>
            <person name="Louis A."/>
            <person name="Berthelot C."/>
            <person name="Parey E."/>
            <person name="Roest Crollius H."/>
            <person name="Montfort J."/>
            <person name="Robinson-Rechavi M."/>
            <person name="Bucao C."/>
            <person name="Bouchez O."/>
            <person name="Gislard M."/>
            <person name="Lluch J."/>
            <person name="Milhes M."/>
            <person name="Lampietro C."/>
            <person name="Lopez Roques C."/>
            <person name="Donnadieu C."/>
            <person name="Braasch I."/>
            <person name="Desvignes T."/>
            <person name="Postlethwait J."/>
            <person name="Bobe J."/>
            <person name="Wedekind C."/>
            <person name="Guiguen Y."/>
        </authorList>
    </citation>
    <scope>NUCLEOTIDE SEQUENCE [LARGE SCALE GENOMIC DNA]</scope>
    <source>
        <strain evidence="2">Cs_M1</strain>
        <tissue evidence="2">Blood</tissue>
    </source>
</reference>
<feature type="region of interest" description="Disordered" evidence="1">
    <location>
        <begin position="298"/>
        <end position="365"/>
    </location>
</feature>
<feature type="compositionally biased region" description="Polar residues" evidence="1">
    <location>
        <begin position="608"/>
        <end position="620"/>
    </location>
</feature>
<name>A0AAN8LD97_9TELE</name>